<proteinExistence type="predicted"/>
<comment type="caution">
    <text evidence="1">The sequence shown here is derived from an EMBL/GenBank/DDBJ whole genome shotgun (WGS) entry which is preliminary data.</text>
</comment>
<evidence type="ECO:0000313" key="2">
    <source>
        <dbReference type="Proteomes" id="UP000823388"/>
    </source>
</evidence>
<protein>
    <submittedName>
        <fullName evidence="1">Uncharacterized protein</fullName>
    </submittedName>
</protein>
<keyword evidence="2" id="KW-1185">Reference proteome</keyword>
<gene>
    <name evidence="1" type="ORF">PVAP13_5NG126900</name>
</gene>
<organism evidence="1 2">
    <name type="scientific">Panicum virgatum</name>
    <name type="common">Blackwell switchgrass</name>
    <dbReference type="NCBI Taxonomy" id="38727"/>
    <lineage>
        <taxon>Eukaryota</taxon>
        <taxon>Viridiplantae</taxon>
        <taxon>Streptophyta</taxon>
        <taxon>Embryophyta</taxon>
        <taxon>Tracheophyta</taxon>
        <taxon>Spermatophyta</taxon>
        <taxon>Magnoliopsida</taxon>
        <taxon>Liliopsida</taxon>
        <taxon>Poales</taxon>
        <taxon>Poaceae</taxon>
        <taxon>PACMAD clade</taxon>
        <taxon>Panicoideae</taxon>
        <taxon>Panicodae</taxon>
        <taxon>Paniceae</taxon>
        <taxon>Panicinae</taxon>
        <taxon>Panicum</taxon>
        <taxon>Panicum sect. Hiantes</taxon>
    </lineage>
</organism>
<accession>A0A8T0RP74</accession>
<feature type="non-terminal residue" evidence="1">
    <location>
        <position position="1"/>
    </location>
</feature>
<dbReference type="Proteomes" id="UP000823388">
    <property type="component" value="Chromosome 5N"/>
</dbReference>
<evidence type="ECO:0000313" key="1">
    <source>
        <dbReference type="EMBL" id="KAG2587234.1"/>
    </source>
</evidence>
<name>A0A8T0RP74_PANVG</name>
<sequence>IAGDLAVTADSPMEDLRNLRAVCRFLCRVASDRSVGQRITMHRFAPGLLWNDIDAYIALLAHLTNIGNPEAYYISGINNDFSKGTPKARPCIVELAHAAECDHNVAAYDDEAARRYMRQVEGEEEAAAGARAGASAGGQMLSNEGCVQCRELAFARIFGMLWRRYSEPQQSSAPVPRGDLPCSGFPCSSPVDEWYPQGLTMFCSEDCRIQHEVDLLFERCGF</sequence>
<dbReference type="EMBL" id="CM029046">
    <property type="protein sequence ID" value="KAG2587234.1"/>
    <property type="molecule type" value="Genomic_DNA"/>
</dbReference>
<dbReference type="AlphaFoldDB" id="A0A8T0RP74"/>
<reference evidence="1" key="1">
    <citation type="submission" date="2020-05" db="EMBL/GenBank/DDBJ databases">
        <title>WGS assembly of Panicum virgatum.</title>
        <authorList>
            <person name="Lovell J.T."/>
            <person name="Jenkins J."/>
            <person name="Shu S."/>
            <person name="Juenger T.E."/>
            <person name="Schmutz J."/>
        </authorList>
    </citation>
    <scope>NUCLEOTIDE SEQUENCE</scope>
    <source>
        <strain evidence="1">AP13</strain>
    </source>
</reference>